<evidence type="ECO:0000313" key="4">
    <source>
        <dbReference type="Ensembl" id="ENSMODP00000041145.1"/>
    </source>
</evidence>
<protein>
    <recommendedName>
        <fullName evidence="6">TAFA chemokine like family member 3</fullName>
    </recommendedName>
</protein>
<dbReference type="Ensembl" id="ENSMODT00000044255.2">
    <property type="protein sequence ID" value="ENSMODP00000041145.1"/>
    <property type="gene ID" value="ENSMODG00000027725.2"/>
</dbReference>
<dbReference type="eggNOG" id="ENOG502S0M0">
    <property type="taxonomic scope" value="Eukaryota"/>
</dbReference>
<evidence type="ECO:0000256" key="3">
    <source>
        <dbReference type="SAM" id="MobiDB-lite"/>
    </source>
</evidence>
<dbReference type="Bgee" id="ENSMODG00000027725">
    <property type="expression patterns" value="Expressed in spinal cord and 12 other cell types or tissues"/>
</dbReference>
<organism evidence="4 5">
    <name type="scientific">Monodelphis domestica</name>
    <name type="common">Gray short-tailed opossum</name>
    <dbReference type="NCBI Taxonomy" id="13616"/>
    <lineage>
        <taxon>Eukaryota</taxon>
        <taxon>Metazoa</taxon>
        <taxon>Chordata</taxon>
        <taxon>Craniata</taxon>
        <taxon>Vertebrata</taxon>
        <taxon>Euteleostomi</taxon>
        <taxon>Mammalia</taxon>
        <taxon>Metatheria</taxon>
        <taxon>Didelphimorphia</taxon>
        <taxon>Didelphidae</taxon>
        <taxon>Monodelphis</taxon>
    </lineage>
</organism>
<name>K7E5U3_MONDO</name>
<dbReference type="InParanoid" id="K7E5U3"/>
<sequence>PFGAREAQREGAEPSSAALGWAVPRAPRRPGSGTLEESLAGAQPLRERSNLVTEIQGLWIVPDRRKPASAATARRQRPGRGYTLSGPWSSSVGAGATSVSVSRSGSRDPNVFSYSPWWRQFESSACNGSSWEPSKRMSDRDCRSSSTGVCLLVLCLIPLWARLAFASSYPRIHTVNVESGTCEVIAAHRCCNRNRIEERSQTVKCSCFPGQVAGTTRAKPSCVDASIVLQKWWCQMQPCLPEEECKVLPDLSGWSCSSGNRVKTTKVTR</sequence>
<reference evidence="4 5" key="1">
    <citation type="journal article" date="2007" name="Nature">
        <title>Genome of the marsupial Monodelphis domestica reveals innovation in non-coding sequences.</title>
        <authorList>
            <person name="Mikkelsen T.S."/>
            <person name="Wakefield M.J."/>
            <person name="Aken B."/>
            <person name="Amemiya C.T."/>
            <person name="Chang J.L."/>
            <person name="Duke S."/>
            <person name="Garber M."/>
            <person name="Gentles A.J."/>
            <person name="Goodstadt L."/>
            <person name="Heger A."/>
            <person name="Jurka J."/>
            <person name="Kamal M."/>
            <person name="Mauceli E."/>
            <person name="Searle S.M."/>
            <person name="Sharpe T."/>
            <person name="Baker M.L."/>
            <person name="Batzer M.A."/>
            <person name="Benos P.V."/>
            <person name="Belov K."/>
            <person name="Clamp M."/>
            <person name="Cook A."/>
            <person name="Cuff J."/>
            <person name="Das R."/>
            <person name="Davidow L."/>
            <person name="Deakin J.E."/>
            <person name="Fazzari M.J."/>
            <person name="Glass J.L."/>
            <person name="Grabherr M."/>
            <person name="Greally J.M."/>
            <person name="Gu W."/>
            <person name="Hore T.A."/>
            <person name="Huttley G.A."/>
            <person name="Kleber M."/>
            <person name="Jirtle R.L."/>
            <person name="Koina E."/>
            <person name="Lee J.T."/>
            <person name="Mahony S."/>
            <person name="Marra M.A."/>
            <person name="Miller R.D."/>
            <person name="Nicholls R.D."/>
            <person name="Oda M."/>
            <person name="Papenfuss A.T."/>
            <person name="Parra Z.E."/>
            <person name="Pollock D.D."/>
            <person name="Ray D.A."/>
            <person name="Schein J.E."/>
            <person name="Speed T.P."/>
            <person name="Thompson K."/>
            <person name="VandeBerg J.L."/>
            <person name="Wade C.M."/>
            <person name="Walker J.A."/>
            <person name="Waters P.D."/>
            <person name="Webber C."/>
            <person name="Weidman J.R."/>
            <person name="Xie X."/>
            <person name="Zody M.C."/>
            <person name="Baldwin J."/>
            <person name="Abdouelleil A."/>
            <person name="Abdulkadir J."/>
            <person name="Abebe A."/>
            <person name="Abera B."/>
            <person name="Abreu J."/>
            <person name="Acer S.C."/>
            <person name="Aftuck L."/>
            <person name="Alexander A."/>
            <person name="An P."/>
            <person name="Anderson E."/>
            <person name="Anderson S."/>
            <person name="Arachi H."/>
            <person name="Azer M."/>
            <person name="Bachantsang P."/>
            <person name="Barry A."/>
            <person name="Bayul T."/>
            <person name="Berlin A."/>
            <person name="Bessette D."/>
            <person name="Bloom T."/>
            <person name="Bloom T."/>
            <person name="Boguslavskiy L."/>
            <person name="Bonnet C."/>
            <person name="Boukhgalter B."/>
            <person name="Bourzgui I."/>
            <person name="Brown A."/>
            <person name="Cahill P."/>
            <person name="Channer S."/>
            <person name="Cheshatsang Y."/>
            <person name="Chuda L."/>
            <person name="Citroen M."/>
            <person name="Collymore A."/>
            <person name="Cooke P."/>
            <person name="Costello M."/>
            <person name="D'Aco K."/>
            <person name="Daza R."/>
            <person name="De Haan G."/>
            <person name="DeGray S."/>
            <person name="DeMaso C."/>
            <person name="Dhargay N."/>
            <person name="Dooley K."/>
            <person name="Dooley E."/>
            <person name="Doricent M."/>
            <person name="Dorje P."/>
            <person name="Dorjee K."/>
            <person name="Dupes A."/>
            <person name="Elong R."/>
            <person name="Falk J."/>
            <person name="Farina A."/>
            <person name="Faro S."/>
            <person name="Ferguson D."/>
            <person name="Fisher S."/>
            <person name="Foley C.D."/>
            <person name="Franke A."/>
            <person name="Friedrich D."/>
            <person name="Gadbois L."/>
            <person name="Gearin G."/>
            <person name="Gearin C.R."/>
            <person name="Giannoukos G."/>
            <person name="Goode T."/>
            <person name="Graham J."/>
            <person name="Grandbois E."/>
            <person name="Grewal S."/>
            <person name="Gyaltsen K."/>
            <person name="Hafez N."/>
            <person name="Hagos B."/>
            <person name="Hall J."/>
            <person name="Henson C."/>
            <person name="Hollinger A."/>
            <person name="Honan T."/>
            <person name="Huard M.D."/>
            <person name="Hughes L."/>
            <person name="Hurhula B."/>
            <person name="Husby M.E."/>
            <person name="Kamat A."/>
            <person name="Kanga B."/>
            <person name="Kashin S."/>
            <person name="Khazanovich D."/>
            <person name="Kisner P."/>
            <person name="Lance K."/>
            <person name="Lara M."/>
            <person name="Lee W."/>
            <person name="Lennon N."/>
            <person name="Letendre F."/>
            <person name="LeVine R."/>
            <person name="Lipovsky A."/>
            <person name="Liu X."/>
            <person name="Liu J."/>
            <person name="Liu S."/>
            <person name="Lokyitsang T."/>
            <person name="Lokyitsang Y."/>
            <person name="Lubonja R."/>
            <person name="Lui A."/>
            <person name="MacDonald P."/>
            <person name="Magnisalis V."/>
            <person name="Maru K."/>
            <person name="Matthews C."/>
            <person name="McCusker W."/>
            <person name="McDonough S."/>
            <person name="Mehta T."/>
            <person name="Meldrim J."/>
            <person name="Meneus L."/>
            <person name="Mihai O."/>
            <person name="Mihalev A."/>
            <person name="Mihova T."/>
            <person name="Mittelman R."/>
            <person name="Mlenga V."/>
            <person name="Montmayeur A."/>
            <person name="Mulrain L."/>
            <person name="Navidi A."/>
            <person name="Naylor J."/>
            <person name="Negash T."/>
            <person name="Nguyen T."/>
            <person name="Nguyen N."/>
            <person name="Nicol R."/>
            <person name="Norbu C."/>
            <person name="Norbu N."/>
            <person name="Novod N."/>
            <person name="O'Neill B."/>
            <person name="Osman S."/>
            <person name="Markiewicz E."/>
            <person name="Oyono O.L."/>
            <person name="Patti C."/>
            <person name="Phunkhang P."/>
            <person name="Pierre F."/>
            <person name="Priest M."/>
            <person name="Raghuraman S."/>
            <person name="Rege F."/>
            <person name="Reyes R."/>
            <person name="Rise C."/>
            <person name="Rogov P."/>
            <person name="Ross K."/>
            <person name="Ryan E."/>
            <person name="Settipalli S."/>
            <person name="Shea T."/>
            <person name="Sherpa N."/>
            <person name="Shi L."/>
            <person name="Shih D."/>
            <person name="Sparrow T."/>
            <person name="Spaulding J."/>
            <person name="Stalker J."/>
            <person name="Stange-Thomann N."/>
            <person name="Stavropoulos S."/>
            <person name="Stone C."/>
            <person name="Strader C."/>
            <person name="Tesfaye S."/>
            <person name="Thomson T."/>
            <person name="Thoulutsang Y."/>
            <person name="Thoulutsang D."/>
            <person name="Topham K."/>
            <person name="Topping I."/>
            <person name="Tsamla T."/>
            <person name="Vassiliev H."/>
            <person name="Vo A."/>
            <person name="Wangchuk T."/>
            <person name="Wangdi T."/>
            <person name="Weiand M."/>
            <person name="Wilkinson J."/>
            <person name="Wilson A."/>
            <person name="Yadav S."/>
            <person name="Young G."/>
            <person name="Yu Q."/>
            <person name="Zembek L."/>
            <person name="Zhong D."/>
            <person name="Zimmer A."/>
            <person name="Zwirko Z."/>
            <person name="Jaffe D.B."/>
            <person name="Alvarez P."/>
            <person name="Brockman W."/>
            <person name="Butler J."/>
            <person name="Chin C."/>
            <person name="Gnerre S."/>
            <person name="MacCallum I."/>
            <person name="Graves J.A."/>
            <person name="Ponting C.P."/>
            <person name="Breen M."/>
            <person name="Samollow P.B."/>
            <person name="Lander E.S."/>
            <person name="Lindblad-Toh K."/>
        </authorList>
    </citation>
    <scope>NUCLEOTIDE SEQUENCE [LARGE SCALE GENOMIC DNA]</scope>
</reference>
<dbReference type="GO" id="GO:0005615">
    <property type="term" value="C:extracellular space"/>
    <property type="evidence" value="ECO:0000318"/>
    <property type="project" value="GO_Central"/>
</dbReference>
<feature type="compositionally biased region" description="Low complexity" evidence="3">
    <location>
        <begin position="89"/>
        <end position="104"/>
    </location>
</feature>
<evidence type="ECO:0000313" key="5">
    <source>
        <dbReference type="Proteomes" id="UP000002280"/>
    </source>
</evidence>
<feature type="region of interest" description="Disordered" evidence="3">
    <location>
        <begin position="66"/>
        <end position="106"/>
    </location>
</feature>
<feature type="region of interest" description="Disordered" evidence="3">
    <location>
        <begin position="1"/>
        <end position="42"/>
    </location>
</feature>
<evidence type="ECO:0000256" key="1">
    <source>
        <dbReference type="ARBA" id="ARBA00006101"/>
    </source>
</evidence>
<dbReference type="PANTHER" id="PTHR31770">
    <property type="entry name" value="CHEMOKINE-LIKE PROTEIN TAFA FAMILY MEMBER"/>
    <property type="match status" value="1"/>
</dbReference>
<dbReference type="Proteomes" id="UP000002280">
    <property type="component" value="Chromosome 2"/>
</dbReference>
<reference evidence="4" key="3">
    <citation type="submission" date="2025-09" db="UniProtKB">
        <authorList>
            <consortium name="Ensembl"/>
        </authorList>
    </citation>
    <scope>IDENTIFICATION</scope>
</reference>
<dbReference type="InterPro" id="IPR051743">
    <property type="entry name" value="TAFA_chemokine-like"/>
</dbReference>
<evidence type="ECO:0000256" key="2">
    <source>
        <dbReference type="ARBA" id="ARBA00022729"/>
    </source>
</evidence>
<reference evidence="4" key="2">
    <citation type="submission" date="2025-08" db="UniProtKB">
        <authorList>
            <consortium name="Ensembl"/>
        </authorList>
    </citation>
    <scope>IDENTIFICATION</scope>
</reference>
<dbReference type="PANTHER" id="PTHR31770:SF3">
    <property type="entry name" value="CHEMOKINE-LIKE PROTEIN TAFA-3"/>
    <property type="match status" value="1"/>
</dbReference>
<dbReference type="AlphaFoldDB" id="K7E5U3"/>
<dbReference type="InterPro" id="IPR020350">
    <property type="entry name" value="Chemokine-like_TAFA"/>
</dbReference>
<proteinExistence type="inferred from homology"/>
<keyword evidence="5" id="KW-1185">Reference proteome</keyword>
<comment type="similarity">
    <text evidence="1">Belongs to the TAFA family.</text>
</comment>
<keyword evidence="2" id="KW-0732">Signal</keyword>
<accession>K7E5U3</accession>
<dbReference type="Pfam" id="PF12020">
    <property type="entry name" value="TAFA"/>
    <property type="match status" value="1"/>
</dbReference>
<dbReference type="GeneTree" id="ENSGT00940000155644"/>
<dbReference type="HOGENOM" id="CLU_1036396_0_0_1"/>
<dbReference type="GO" id="GO:0048018">
    <property type="term" value="F:receptor ligand activity"/>
    <property type="evidence" value="ECO:0000318"/>
    <property type="project" value="GO_Central"/>
</dbReference>
<feature type="compositionally biased region" description="Basic and acidic residues" evidence="3">
    <location>
        <begin position="1"/>
        <end position="12"/>
    </location>
</feature>
<dbReference type="STRING" id="13616.ENSMODP00000041145"/>
<evidence type="ECO:0008006" key="6">
    <source>
        <dbReference type="Google" id="ProtNLM"/>
    </source>
</evidence>